<keyword evidence="6" id="KW-0675">Receptor</keyword>
<feature type="region of interest" description="Disordered" evidence="7">
    <location>
        <begin position="44"/>
        <end position="63"/>
    </location>
</feature>
<dbReference type="PRINTS" id="PR00237">
    <property type="entry name" value="GPCRRHODOPSN"/>
</dbReference>
<name>A0ABR4NH13_9FUNG</name>
<evidence type="ECO:0000256" key="4">
    <source>
        <dbReference type="ARBA" id="ARBA00023040"/>
    </source>
</evidence>
<keyword evidence="4" id="KW-0807">Transducer</keyword>
<feature type="transmembrane region" description="Helical" evidence="8">
    <location>
        <begin position="234"/>
        <end position="253"/>
    </location>
</feature>
<evidence type="ECO:0000256" key="6">
    <source>
        <dbReference type="ARBA" id="ARBA00023170"/>
    </source>
</evidence>
<dbReference type="Gene3D" id="1.20.1070.10">
    <property type="entry name" value="Rhodopsin 7-helix transmembrane proteins"/>
    <property type="match status" value="1"/>
</dbReference>
<feature type="transmembrane region" description="Helical" evidence="8">
    <location>
        <begin position="395"/>
        <end position="418"/>
    </location>
</feature>
<dbReference type="InterPro" id="IPR000276">
    <property type="entry name" value="GPCR_Rhodpsn"/>
</dbReference>
<keyword evidence="2 8" id="KW-0812">Transmembrane</keyword>
<dbReference type="EMBL" id="JADGIZ020000005">
    <property type="protein sequence ID" value="KAL2918750.1"/>
    <property type="molecule type" value="Genomic_DNA"/>
</dbReference>
<feature type="compositionally biased region" description="Polar residues" evidence="7">
    <location>
        <begin position="345"/>
        <end position="380"/>
    </location>
</feature>
<keyword evidence="3 8" id="KW-1133">Transmembrane helix</keyword>
<feature type="chain" id="PRO_5045517176" description="G-protein coupled receptors family 1 profile domain-containing protein" evidence="9">
    <location>
        <begin position="24"/>
        <end position="465"/>
    </location>
</feature>
<evidence type="ECO:0000256" key="8">
    <source>
        <dbReference type="SAM" id="Phobius"/>
    </source>
</evidence>
<evidence type="ECO:0000256" key="5">
    <source>
        <dbReference type="ARBA" id="ARBA00023136"/>
    </source>
</evidence>
<evidence type="ECO:0000256" key="1">
    <source>
        <dbReference type="ARBA" id="ARBA00004141"/>
    </source>
</evidence>
<dbReference type="CDD" id="cd00637">
    <property type="entry name" value="7tm_classA_rhodopsin-like"/>
    <property type="match status" value="1"/>
</dbReference>
<accession>A0ABR4NH13</accession>
<feature type="domain" description="G-protein coupled receptors family 1 profile" evidence="10">
    <location>
        <begin position="88"/>
        <end position="446"/>
    </location>
</feature>
<dbReference type="InterPro" id="IPR050125">
    <property type="entry name" value="GPCR_opsins"/>
</dbReference>
<dbReference type="Proteomes" id="UP001527925">
    <property type="component" value="Unassembled WGS sequence"/>
</dbReference>
<feature type="transmembrane region" description="Helical" evidence="8">
    <location>
        <begin position="430"/>
        <end position="451"/>
    </location>
</feature>
<comment type="caution">
    <text evidence="11">The sequence shown here is derived from an EMBL/GenBank/DDBJ whole genome shotgun (WGS) entry which is preliminary data.</text>
</comment>
<evidence type="ECO:0000256" key="9">
    <source>
        <dbReference type="SAM" id="SignalP"/>
    </source>
</evidence>
<comment type="subcellular location">
    <subcellularLocation>
        <location evidence="1">Membrane</location>
        <topology evidence="1">Multi-pass membrane protein</topology>
    </subcellularLocation>
</comment>
<keyword evidence="9" id="KW-0732">Signal</keyword>
<feature type="transmembrane region" description="Helical" evidence="8">
    <location>
        <begin position="152"/>
        <end position="174"/>
    </location>
</feature>
<dbReference type="PANTHER" id="PTHR24240">
    <property type="entry name" value="OPSIN"/>
    <property type="match status" value="1"/>
</dbReference>
<keyword evidence="5 8" id="KW-0472">Membrane</keyword>
<gene>
    <name evidence="11" type="ORF">HK105_201584</name>
</gene>
<feature type="transmembrane region" description="Helical" evidence="8">
    <location>
        <begin position="109"/>
        <end position="132"/>
    </location>
</feature>
<feature type="transmembrane region" description="Helical" evidence="8">
    <location>
        <begin position="186"/>
        <end position="207"/>
    </location>
</feature>
<dbReference type="SUPFAM" id="SSF81321">
    <property type="entry name" value="Family A G protein-coupled receptor-like"/>
    <property type="match status" value="1"/>
</dbReference>
<dbReference type="Pfam" id="PF00001">
    <property type="entry name" value="7tm_1"/>
    <property type="match status" value="1"/>
</dbReference>
<evidence type="ECO:0000313" key="11">
    <source>
        <dbReference type="EMBL" id="KAL2918750.1"/>
    </source>
</evidence>
<evidence type="ECO:0000259" key="10">
    <source>
        <dbReference type="PROSITE" id="PS50262"/>
    </source>
</evidence>
<proteinExistence type="predicted"/>
<dbReference type="PROSITE" id="PS50262">
    <property type="entry name" value="G_PROTEIN_RECEP_F1_2"/>
    <property type="match status" value="1"/>
</dbReference>
<keyword evidence="4" id="KW-0297">G-protein coupled receptor</keyword>
<reference evidence="11 12" key="1">
    <citation type="submission" date="2023-09" db="EMBL/GenBank/DDBJ databases">
        <title>Pangenome analysis of Batrachochytrium dendrobatidis and related Chytrids.</title>
        <authorList>
            <person name="Yacoub M.N."/>
            <person name="Stajich J.E."/>
            <person name="James T.Y."/>
        </authorList>
    </citation>
    <scope>NUCLEOTIDE SEQUENCE [LARGE SCALE GENOMIC DNA]</scope>
    <source>
        <strain evidence="11 12">JEL0888</strain>
    </source>
</reference>
<evidence type="ECO:0000256" key="3">
    <source>
        <dbReference type="ARBA" id="ARBA00022989"/>
    </source>
</evidence>
<feature type="region of interest" description="Disordered" evidence="7">
    <location>
        <begin position="307"/>
        <end position="380"/>
    </location>
</feature>
<organism evidence="11 12">
    <name type="scientific">Polyrhizophydium stewartii</name>
    <dbReference type="NCBI Taxonomy" id="2732419"/>
    <lineage>
        <taxon>Eukaryota</taxon>
        <taxon>Fungi</taxon>
        <taxon>Fungi incertae sedis</taxon>
        <taxon>Chytridiomycota</taxon>
        <taxon>Chytridiomycota incertae sedis</taxon>
        <taxon>Chytridiomycetes</taxon>
        <taxon>Rhizophydiales</taxon>
        <taxon>Rhizophydiales incertae sedis</taxon>
        <taxon>Polyrhizophydium</taxon>
    </lineage>
</organism>
<feature type="transmembrane region" description="Helical" evidence="8">
    <location>
        <begin position="74"/>
        <end position="97"/>
    </location>
</feature>
<feature type="signal peptide" evidence="9">
    <location>
        <begin position="1"/>
        <end position="23"/>
    </location>
</feature>
<keyword evidence="12" id="KW-1185">Reference proteome</keyword>
<evidence type="ECO:0000256" key="7">
    <source>
        <dbReference type="SAM" id="MobiDB-lite"/>
    </source>
</evidence>
<evidence type="ECO:0000256" key="2">
    <source>
        <dbReference type="ARBA" id="ARBA00022692"/>
    </source>
</evidence>
<evidence type="ECO:0000313" key="12">
    <source>
        <dbReference type="Proteomes" id="UP001527925"/>
    </source>
</evidence>
<protein>
    <recommendedName>
        <fullName evidence="10">G-protein coupled receptors family 1 profile domain-containing protein</fullName>
    </recommendedName>
</protein>
<sequence length="465" mass="50137">MPSTHAALTALLAVAVCAANAAASATGAHSSALAGSPAAGSLAVTSPGEASSSAVPDPLVRDDDQDPSNYHPGLFVFFLLISSGAVVLNVLMIASVLRSSVIRTAEYTLNLNIASSDLLFGSFVLVTTVASLAQGRPWADSWFGCQAIASSLQASATSMVITVIILAFHHYSVVIYDKPSLTYTHVTFAIIATWAFSLFSAFSLYAYGGSYVVQPAHIHCHYNYLSRESSQRFITIYTLCLQMAFPILIGLVYRRIYGKIVIIEQRLRQHLEPSMIVPSNLDEFELHEAQVGRLEHAPAPPRLLVPAPAATRQQPVTRVHTAGLPPKLDSPRSPHPMEIPGSPQAGPTSSKHTIDATTSNHSGQGSAPSSSVNRSGSAPAQNTLREAMRNVANRGFFIGLVFVFAWFPSSISVIVQLATDRPISWQADAIVIFFAAMSAVVNPLMFFWVDLRLRRSLMEMLFLSR</sequence>
<dbReference type="InterPro" id="IPR017452">
    <property type="entry name" value="GPCR_Rhodpsn_7TM"/>
</dbReference>